<evidence type="ECO:0000313" key="11">
    <source>
        <dbReference type="EMBL" id="OJA20546.1"/>
    </source>
</evidence>
<evidence type="ECO:0000256" key="1">
    <source>
        <dbReference type="ARBA" id="ARBA00004273"/>
    </source>
</evidence>
<dbReference type="InterPro" id="IPR036811">
    <property type="entry name" value="Ubol_cytC_Rdtase_hinge_dom_sf"/>
</dbReference>
<comment type="subcellular location">
    <subcellularLocation>
        <location evidence="1">Mitochondrion inner membrane</location>
    </subcellularLocation>
</comment>
<dbReference type="GO" id="GO:0005743">
    <property type="term" value="C:mitochondrial inner membrane"/>
    <property type="evidence" value="ECO:0007669"/>
    <property type="project" value="UniProtKB-SubCell"/>
</dbReference>
<dbReference type="SUPFAM" id="SSF81531">
    <property type="entry name" value="Non-heme 11 kDa protein of cytochrome bc1 complex (Ubiquinol-cytochrome c reductase)"/>
    <property type="match status" value="1"/>
</dbReference>
<reference evidence="11 12" key="1">
    <citation type="submission" date="2016-03" db="EMBL/GenBank/DDBJ databases">
        <title>Comparative genomics of the ectomycorrhizal sister species Rhizopogon vinicolor and Rhizopogon vesiculosus (Basidiomycota: Boletales) reveals a divergence of the mating type B locus.</title>
        <authorList>
            <person name="Mujic A.B."/>
            <person name="Kuo A."/>
            <person name="Tritt A."/>
            <person name="Lipzen A."/>
            <person name="Chen C."/>
            <person name="Johnson J."/>
            <person name="Sharma A."/>
            <person name="Barry K."/>
            <person name="Grigoriev I.V."/>
            <person name="Spatafora J.W."/>
        </authorList>
    </citation>
    <scope>NUCLEOTIDE SEQUENCE [LARGE SCALE GENOMIC DNA]</scope>
    <source>
        <strain evidence="11 12">AM-OR11-056</strain>
    </source>
</reference>
<dbReference type="OrthoDB" id="405848at2759"/>
<evidence type="ECO:0000256" key="5">
    <source>
        <dbReference type="ARBA" id="ARBA00022792"/>
    </source>
</evidence>
<name>A0A1J8RFK1_9AGAM</name>
<evidence type="ECO:0000256" key="4">
    <source>
        <dbReference type="ARBA" id="ARBA00022660"/>
    </source>
</evidence>
<evidence type="ECO:0000256" key="2">
    <source>
        <dbReference type="ARBA" id="ARBA00006498"/>
    </source>
</evidence>
<dbReference type="AlphaFoldDB" id="A0A1J8RFK1"/>
<keyword evidence="8" id="KW-0472">Membrane</keyword>
<evidence type="ECO:0000259" key="10">
    <source>
        <dbReference type="Pfam" id="PF02320"/>
    </source>
</evidence>
<keyword evidence="12" id="KW-1185">Reference proteome</keyword>
<dbReference type="Gene3D" id="1.10.287.20">
    <property type="entry name" value="Ubiquinol-cytochrome C reductase hinge domain"/>
    <property type="match status" value="1"/>
</dbReference>
<evidence type="ECO:0000256" key="7">
    <source>
        <dbReference type="ARBA" id="ARBA00023128"/>
    </source>
</evidence>
<evidence type="ECO:0000256" key="9">
    <source>
        <dbReference type="SAM" id="MobiDB-lite"/>
    </source>
</evidence>
<gene>
    <name evidence="11" type="ORF">AZE42_07074</name>
</gene>
<accession>A0A1J8RFK1</accession>
<sequence length="224" mass="25464">MDIRYPSLELNLSCQCNQIDSPRRGGDRAIKAAPQHLNPEIRELTLLLVQLPKGLLQLFVGPMSVSSFFSSFFNTVHGDAPEEQQPENEHKEEEVAESGEPSESAEAEEVEAEDDHPIILEECKNSATCASLTRHFEHCQEKVQSGQGFKGEDCVEEFPHDALRRRLCGTEIVFQAQVGARPKIALDYHTMSFPRSNTIYLLTYHLLRQVVRLDTVIFTLWRLR</sequence>
<dbReference type="Pfam" id="PF02320">
    <property type="entry name" value="UCR_hinge"/>
    <property type="match status" value="1"/>
</dbReference>
<comment type="similarity">
    <text evidence="2">Belongs to the UQCRH/QCR6 family.</text>
</comment>
<evidence type="ECO:0000256" key="8">
    <source>
        <dbReference type="ARBA" id="ARBA00023136"/>
    </source>
</evidence>
<protein>
    <recommendedName>
        <fullName evidence="10">Ubiquinol-cytochrome C reductase hinge domain-containing protein</fullName>
    </recommendedName>
</protein>
<keyword evidence="6" id="KW-0249">Electron transport</keyword>
<keyword evidence="3" id="KW-0813">Transport</keyword>
<dbReference type="STRING" id="180088.A0A1J8RFK1"/>
<evidence type="ECO:0000256" key="6">
    <source>
        <dbReference type="ARBA" id="ARBA00022982"/>
    </source>
</evidence>
<keyword evidence="7" id="KW-0496">Mitochondrion</keyword>
<comment type="caution">
    <text evidence="11">The sequence shown here is derived from an EMBL/GenBank/DDBJ whole genome shotgun (WGS) entry which is preliminary data.</text>
</comment>
<dbReference type="InterPro" id="IPR023184">
    <property type="entry name" value="Ubol_cytC_Rdtase_hinge_dom"/>
</dbReference>
<feature type="domain" description="Ubiquinol-cytochrome C reductase hinge" evidence="10">
    <location>
        <begin position="114"/>
        <end position="160"/>
    </location>
</feature>
<dbReference type="EMBL" id="LVVM01000523">
    <property type="protein sequence ID" value="OJA20546.1"/>
    <property type="molecule type" value="Genomic_DNA"/>
</dbReference>
<proteinExistence type="inferred from homology"/>
<organism evidence="11 12">
    <name type="scientific">Rhizopogon vesiculosus</name>
    <dbReference type="NCBI Taxonomy" id="180088"/>
    <lineage>
        <taxon>Eukaryota</taxon>
        <taxon>Fungi</taxon>
        <taxon>Dikarya</taxon>
        <taxon>Basidiomycota</taxon>
        <taxon>Agaricomycotina</taxon>
        <taxon>Agaricomycetes</taxon>
        <taxon>Agaricomycetidae</taxon>
        <taxon>Boletales</taxon>
        <taxon>Suillineae</taxon>
        <taxon>Rhizopogonaceae</taxon>
        <taxon>Rhizopogon</taxon>
    </lineage>
</organism>
<keyword evidence="4" id="KW-0679">Respiratory chain</keyword>
<keyword evidence="5" id="KW-0999">Mitochondrion inner membrane</keyword>
<evidence type="ECO:0000313" key="12">
    <source>
        <dbReference type="Proteomes" id="UP000183567"/>
    </source>
</evidence>
<dbReference type="Proteomes" id="UP000183567">
    <property type="component" value="Unassembled WGS sequence"/>
</dbReference>
<evidence type="ECO:0000256" key="3">
    <source>
        <dbReference type="ARBA" id="ARBA00022448"/>
    </source>
</evidence>
<feature type="region of interest" description="Disordered" evidence="9">
    <location>
        <begin position="77"/>
        <end position="114"/>
    </location>
</feature>
<feature type="compositionally biased region" description="Acidic residues" evidence="9">
    <location>
        <begin position="103"/>
        <end position="114"/>
    </location>
</feature>